<dbReference type="RefSeq" id="WP_381192850.1">
    <property type="nucleotide sequence ID" value="NZ_JBHSFE010000007.1"/>
</dbReference>
<feature type="domain" description="Nephrocystin 3-like N-terminal" evidence="2">
    <location>
        <begin position="310"/>
        <end position="455"/>
    </location>
</feature>
<reference evidence="4" key="1">
    <citation type="journal article" date="2019" name="Int. J. Syst. Evol. Microbiol.">
        <title>The Global Catalogue of Microorganisms (GCM) 10K type strain sequencing project: providing services to taxonomists for standard genome sequencing and annotation.</title>
        <authorList>
            <consortium name="The Broad Institute Genomics Platform"/>
            <consortium name="The Broad Institute Genome Sequencing Center for Infectious Disease"/>
            <person name="Wu L."/>
            <person name="Ma J."/>
        </authorList>
    </citation>
    <scope>NUCLEOTIDE SEQUENCE [LARGE SCALE GENOMIC DNA]</scope>
    <source>
        <strain evidence="4">CGMCC 4.7139</strain>
    </source>
</reference>
<protein>
    <recommendedName>
        <fullName evidence="2">Nephrocystin 3-like N-terminal domain-containing protein</fullName>
    </recommendedName>
</protein>
<proteinExistence type="predicted"/>
<dbReference type="InterPro" id="IPR056884">
    <property type="entry name" value="NPHP3-like_N"/>
</dbReference>
<comment type="caution">
    <text evidence="3">The sequence shown here is derived from an EMBL/GenBank/DDBJ whole genome shotgun (WGS) entry which is preliminary data.</text>
</comment>
<dbReference type="InterPro" id="IPR027417">
    <property type="entry name" value="P-loop_NTPase"/>
</dbReference>
<gene>
    <name evidence="3" type="ORF">ACFO9E_08110</name>
</gene>
<dbReference type="Proteomes" id="UP001595993">
    <property type="component" value="Unassembled WGS sequence"/>
</dbReference>
<evidence type="ECO:0000313" key="3">
    <source>
        <dbReference type="EMBL" id="MFC4607778.1"/>
    </source>
</evidence>
<accession>A0ABV9G3J3</accession>
<dbReference type="EMBL" id="JBHSFE010000007">
    <property type="protein sequence ID" value="MFC4607778.1"/>
    <property type="molecule type" value="Genomic_DNA"/>
</dbReference>
<name>A0ABV9G3J3_9ACTN</name>
<organism evidence="3 4">
    <name type="scientific">Streptomyces maoxianensis</name>
    <dbReference type="NCBI Taxonomy" id="1459942"/>
    <lineage>
        <taxon>Bacteria</taxon>
        <taxon>Bacillati</taxon>
        <taxon>Actinomycetota</taxon>
        <taxon>Actinomycetes</taxon>
        <taxon>Kitasatosporales</taxon>
        <taxon>Streptomycetaceae</taxon>
        <taxon>Streptomyces</taxon>
    </lineage>
</organism>
<sequence>MSDNSDQAGAGRMVLAVGLPVESQDEDGLAPLGALDSLVEAPQHAALMSEVLQGFGYQEGSVGSLPESPGDDIRKAVTSASTSVLVVHIVAHGRLAEDGERELHVVGSDGKNLDDPVSAWMSLIESHRDKKRPLTLFLLDLCHSGAAATLSWHQRMRVNHRRAWVIAASGRDDKAFDYRLSRATHAVLHRYLDGKLRVDPSHAHIPLPTIAREIDRAVTKLNAAEGFDQQIEVSRVPMTACLDDLPFFPNPWHQVDTPVLPDVEVAVASLLDEAFDERHFMLRGAGSEALDRGLGRGYFRGRTREVRSLSGWLNGKGPGFGLLTGKPGSGKSALLGVLVSAAHPKLRDVAEALWFPLEVKPGRNDRLAVVHARRRNLSQIAASLARQMGAGGLDRPSGWDAEGLTKLARARSGRAHTLVVDALDEAERPADVAQALLLPLARAALEEEAGLRLLVGTRERPDFTALQSLAQEMSTLVNLDLGCVEELYEALRQYVVDLLAVDTGYSNVSAHDAAQALAEGIAARLTGVNDSTDARNGSRPLGWGEFLVAGLYVRAVLERPVERDAAAARELGLAVPLDLRALFQLDLARRDDQPQLLPVLSALAHAESLGMPERVIAHVAAAFAPTRQEAKPLPLGEVRAALTAARFYLRRDVDVDGTTLFRLFHEELSEQLRAEAYGSLENGRVS</sequence>
<keyword evidence="1" id="KW-0677">Repeat</keyword>
<evidence type="ECO:0000313" key="4">
    <source>
        <dbReference type="Proteomes" id="UP001595993"/>
    </source>
</evidence>
<dbReference type="Pfam" id="PF24883">
    <property type="entry name" value="NPHP3_N"/>
    <property type="match status" value="1"/>
</dbReference>
<evidence type="ECO:0000256" key="1">
    <source>
        <dbReference type="ARBA" id="ARBA00022737"/>
    </source>
</evidence>
<keyword evidence="4" id="KW-1185">Reference proteome</keyword>
<dbReference type="SUPFAM" id="SSF52540">
    <property type="entry name" value="P-loop containing nucleoside triphosphate hydrolases"/>
    <property type="match status" value="1"/>
</dbReference>
<evidence type="ECO:0000259" key="2">
    <source>
        <dbReference type="Pfam" id="PF24883"/>
    </source>
</evidence>